<dbReference type="RefSeq" id="WP_275229341.1">
    <property type="nucleotide sequence ID" value="NZ_JARESE010000056.1"/>
</dbReference>
<dbReference type="Gene3D" id="3.40.390.10">
    <property type="entry name" value="Collagenase (Catalytic Domain)"/>
    <property type="match status" value="1"/>
</dbReference>
<dbReference type="Gene3D" id="2.60.40.3440">
    <property type="match status" value="2"/>
</dbReference>
<dbReference type="PROSITE" id="PS00330">
    <property type="entry name" value="HEMOLYSIN_CALCIUM"/>
    <property type="match status" value="3"/>
</dbReference>
<dbReference type="Gene3D" id="2.150.10.10">
    <property type="entry name" value="Serralysin-like metalloprotease, C-terminal"/>
    <property type="match status" value="1"/>
</dbReference>
<dbReference type="EMBL" id="JARESE010000056">
    <property type="protein sequence ID" value="MDE8653230.1"/>
    <property type="molecule type" value="Genomic_DNA"/>
</dbReference>
<dbReference type="Pfam" id="PF00353">
    <property type="entry name" value="HemolysinCabind"/>
    <property type="match status" value="3"/>
</dbReference>
<dbReference type="SMART" id="SM00235">
    <property type="entry name" value="ZnMc"/>
    <property type="match status" value="1"/>
</dbReference>
<dbReference type="SUPFAM" id="SSF51120">
    <property type="entry name" value="beta-Roll"/>
    <property type="match status" value="2"/>
</dbReference>
<evidence type="ECO:0000256" key="1">
    <source>
        <dbReference type="ARBA" id="ARBA00001913"/>
    </source>
</evidence>
<name>A0ABT5WTL5_9SPHN</name>
<dbReference type="InterPro" id="IPR013858">
    <property type="entry name" value="Peptidase_M10B_C"/>
</dbReference>
<dbReference type="Proteomes" id="UP001216253">
    <property type="component" value="Unassembled WGS sequence"/>
</dbReference>
<comment type="cofactor">
    <cofactor evidence="1">
        <name>Ca(2+)</name>
        <dbReference type="ChEBI" id="CHEBI:29108"/>
    </cofactor>
</comment>
<evidence type="ECO:0000256" key="4">
    <source>
        <dbReference type="ARBA" id="ARBA00022525"/>
    </source>
</evidence>
<keyword evidence="5" id="KW-0677">Repeat</keyword>
<dbReference type="PRINTS" id="PR00313">
    <property type="entry name" value="CABNDNGRPT"/>
</dbReference>
<organism evidence="7 8">
    <name type="scientific">Novosphingobium album</name>
    <name type="common">ex Liu et al. 2023</name>
    <dbReference type="NCBI Taxonomy" id="3031130"/>
    <lineage>
        <taxon>Bacteria</taxon>
        <taxon>Pseudomonadati</taxon>
        <taxon>Pseudomonadota</taxon>
        <taxon>Alphaproteobacteria</taxon>
        <taxon>Sphingomonadales</taxon>
        <taxon>Sphingomonadaceae</taxon>
        <taxon>Novosphingobium</taxon>
    </lineage>
</organism>
<gene>
    <name evidence="7" type="ORF">PYV00_16140</name>
</gene>
<evidence type="ECO:0000256" key="5">
    <source>
        <dbReference type="ARBA" id="ARBA00022737"/>
    </source>
</evidence>
<dbReference type="InterPro" id="IPR011049">
    <property type="entry name" value="Serralysin-like_metalloprot_C"/>
</dbReference>
<comment type="caution">
    <text evidence="7">The sequence shown here is derived from an EMBL/GenBank/DDBJ whole genome shotgun (WGS) entry which is preliminary data.</text>
</comment>
<evidence type="ECO:0000256" key="3">
    <source>
        <dbReference type="ARBA" id="ARBA00009490"/>
    </source>
</evidence>
<comment type="similarity">
    <text evidence="3">Belongs to the peptidase M10B family.</text>
</comment>
<dbReference type="InterPro" id="IPR024079">
    <property type="entry name" value="MetalloPept_cat_dom_sf"/>
</dbReference>
<sequence length="1116" mass="113415">MVTSSEIVSTTDSGNIFIDSLTYDFAYVPGTKITYVFQGAIGQGQNGGTTWSANGARAGFNAALASWSAVANITFIEAPGPYNGTGSIGAYDWIESLGELDEDTLGQHGLPGVGTLLGEYNTLDGLITSETTRPGGYSYDTFVHEIGHGLGLLHPHNDGDEAPGDPTFPGVYGEYQLGLYNLNQGVFTVMSYNSGYEEVGLSPDPGYGWALGPMAFDIAAIQRLYGANMSTNAGNSTFVLPGANVAGTGWLAIWDASGSDTIAAGNAGGAPATIDLRAATLLDAPGGGGFVSRIGGVIGGFTIANGATIENALGGDGDDRLHGNAGANRLDGGAGFDIVSYEGVTADLVIDLAAGTATGDGADTLVSIEGAVGGAGNDTLIARAGQVDIDALNEVYRPLYLDNTSRDTAMDLDYRFVAGASDPVVRMDAGMASVTVHAAPGGGSHFYSFTAGGAGPVYIDIDSSFAIDAEIWVYGESGALIASNDDGPGLDPGGANVFDSFLELNGLQAGQRYYVKVSDHRGGIESVASYDLNIAQAAARLADSAEPLGSMLDGWAGDDTLVGGSGFDRLFGGYGDDSLRGGAGNDLLVGGEGSDFARYSGLHSAYSANGLASDDIVVAGPDGTDHLIGVEGFLFDDGLFQWAADLGFFHDNRGPLLTVDTDVMTAEDVAVAFTITASDPDGDPVTLTIGQPTHGIITGGEDGRFTYTPDPDFFGEDYVSVLAKDDSSGGNTARITLHVTPVNDAPEAATSQTVRTQAGGPARFAIGASDRDGDALTYSASAPAHGTVAFAPGGIATYLPDAGYKGDDAFTITVADGHGGTIMQAIAIEFGDPAFGVLATTGFAGTVGGNGTVFGTTGFQDITIAPSDSAIVLDPSFNRGGDIVRLPGDAADYTIARSGSLADIIGPDVTLSVPFGPNGTLIVFDDGIRSLHVNATGTAVLFGAQEVTVTATAISAPPQNPVLPTGEDPGASARVLYEEGAHATLGGDFQIFGTGGAETVTWLAGDMTLDPSFNRGGDTLEIVDTASDFAAYRQGSAVVLVTDGGSILVPVGRGDMTLDFAGDARTLHLDTAAGTILVGSQAITATSLATAQDLAAPTLAMLVPFEAEASALSAWG</sequence>
<keyword evidence="8" id="KW-1185">Reference proteome</keyword>
<dbReference type="InterPro" id="IPR018511">
    <property type="entry name" value="Hemolysin-typ_Ca-bd_CS"/>
</dbReference>
<evidence type="ECO:0000313" key="7">
    <source>
        <dbReference type="EMBL" id="MDE8653230.1"/>
    </source>
</evidence>
<evidence type="ECO:0000313" key="8">
    <source>
        <dbReference type="Proteomes" id="UP001216253"/>
    </source>
</evidence>
<dbReference type="Pfam" id="PF08548">
    <property type="entry name" value="Peptidase_M10_C"/>
    <property type="match status" value="1"/>
</dbReference>
<dbReference type="InterPro" id="IPR001343">
    <property type="entry name" value="Hemolysn_Ca-bd"/>
</dbReference>
<evidence type="ECO:0000259" key="6">
    <source>
        <dbReference type="SMART" id="SM00235"/>
    </source>
</evidence>
<proteinExistence type="inferred from homology"/>
<comment type="subcellular location">
    <subcellularLocation>
        <location evidence="2">Secreted</location>
    </subcellularLocation>
</comment>
<dbReference type="InterPro" id="IPR034033">
    <property type="entry name" value="Serralysin-like"/>
</dbReference>
<protein>
    <submittedName>
        <fullName evidence="7">Ig-like domain-containing protein</fullName>
    </submittedName>
</protein>
<dbReference type="NCBIfam" id="NF012211">
    <property type="entry name" value="tand_rpt_95"/>
    <property type="match status" value="2"/>
</dbReference>
<dbReference type="Gene3D" id="2.60.120.380">
    <property type="match status" value="1"/>
</dbReference>
<accession>A0ABT5WTL5</accession>
<dbReference type="Pfam" id="PF17963">
    <property type="entry name" value="Big_9"/>
    <property type="match status" value="2"/>
</dbReference>
<dbReference type="CDD" id="cd04277">
    <property type="entry name" value="ZnMc_serralysin_like"/>
    <property type="match status" value="1"/>
</dbReference>
<dbReference type="InterPro" id="IPR006026">
    <property type="entry name" value="Peptidase_Metallo"/>
</dbReference>
<keyword evidence="4" id="KW-0964">Secreted</keyword>
<reference evidence="7 8" key="1">
    <citation type="submission" date="2023-03" db="EMBL/GenBank/DDBJ databases">
        <title>NovoSphingobium album sp. nov. isolated from polycyclic aromatic hydrocarbons- and heavy-metal polluted soil.</title>
        <authorList>
            <person name="Liu Z."/>
            <person name="Wang K."/>
        </authorList>
    </citation>
    <scope>NUCLEOTIDE SEQUENCE [LARGE SCALE GENOMIC DNA]</scope>
    <source>
        <strain evidence="7 8">H3SJ31-1</strain>
    </source>
</reference>
<evidence type="ECO:0000256" key="2">
    <source>
        <dbReference type="ARBA" id="ARBA00004613"/>
    </source>
</evidence>
<dbReference type="SUPFAM" id="SSF55486">
    <property type="entry name" value="Metalloproteases ('zincins'), catalytic domain"/>
    <property type="match status" value="1"/>
</dbReference>
<feature type="domain" description="Peptidase metallopeptidase" evidence="6">
    <location>
        <begin position="19"/>
        <end position="189"/>
    </location>
</feature>